<dbReference type="Pfam" id="PF11138">
    <property type="entry name" value="DUF2911"/>
    <property type="match status" value="1"/>
</dbReference>
<accession>A0A7X9XB62</accession>
<keyword evidence="3" id="KW-1185">Reference proteome</keyword>
<comment type="caution">
    <text evidence="2">The sequence shown here is derived from an EMBL/GenBank/DDBJ whole genome shotgun (WGS) entry which is preliminary data.</text>
</comment>
<sequence>MLKRSVLALLTIALFAVQSVTAQELPAPSPNASVTQKVGVTSITIDYSSPAVKGRKVFGELEPFGKAWRAGANAPTAITFSSAVKIGGSDVEAGTYNIFMTPQESANWDVHFNGKGKSIFAYNTKEGQDMAAIKADNAASVSVKATEGPFRERLTYLIEAVSDTEGKVTLWWDKTMVSFTVTVPTAELTKANIEASLKDAGKVWRTYQNSAKYYAESDPAKAMELIDMSIATRSNYFWNQWTKAQFLAKEEKFDEALDFALAAKKAGDAKPDGAYNFFKGAISKDIEAWLPNASKKWKKANKDI</sequence>
<dbReference type="EMBL" id="JABANE010000060">
    <property type="protein sequence ID" value="NME70303.1"/>
    <property type="molecule type" value="Genomic_DNA"/>
</dbReference>
<feature type="signal peptide" evidence="1">
    <location>
        <begin position="1"/>
        <end position="22"/>
    </location>
</feature>
<dbReference type="InterPro" id="IPR021314">
    <property type="entry name" value="DUF2911"/>
</dbReference>
<evidence type="ECO:0000256" key="1">
    <source>
        <dbReference type="SAM" id="SignalP"/>
    </source>
</evidence>
<feature type="chain" id="PRO_5030529374" evidence="1">
    <location>
        <begin position="23"/>
        <end position="304"/>
    </location>
</feature>
<evidence type="ECO:0000313" key="2">
    <source>
        <dbReference type="EMBL" id="NME70303.1"/>
    </source>
</evidence>
<dbReference type="Proteomes" id="UP000576082">
    <property type="component" value="Unassembled WGS sequence"/>
</dbReference>
<protein>
    <submittedName>
        <fullName evidence="2">DUF2911 domain-containing protein</fullName>
    </submittedName>
</protein>
<dbReference type="RefSeq" id="WP_169658545.1">
    <property type="nucleotide sequence ID" value="NZ_JABANE010000060.1"/>
</dbReference>
<gene>
    <name evidence="2" type="ORF">HHU12_20165</name>
</gene>
<reference evidence="2 3" key="1">
    <citation type="submission" date="2020-04" db="EMBL/GenBank/DDBJ databases">
        <title>Flammeovirga sp. SR4, a novel species isolated from seawater.</title>
        <authorList>
            <person name="Wang X."/>
        </authorList>
    </citation>
    <scope>NUCLEOTIDE SEQUENCE [LARGE SCALE GENOMIC DNA]</scope>
    <source>
        <strain evidence="2 3">ATCC 23126</strain>
    </source>
</reference>
<dbReference type="AlphaFoldDB" id="A0A7X9XB62"/>
<keyword evidence="1" id="KW-0732">Signal</keyword>
<organism evidence="2 3">
    <name type="scientific">Flammeovirga aprica JL-4</name>
    <dbReference type="NCBI Taxonomy" id="694437"/>
    <lineage>
        <taxon>Bacteria</taxon>
        <taxon>Pseudomonadati</taxon>
        <taxon>Bacteroidota</taxon>
        <taxon>Cytophagia</taxon>
        <taxon>Cytophagales</taxon>
        <taxon>Flammeovirgaceae</taxon>
        <taxon>Flammeovirga</taxon>
    </lineage>
</organism>
<proteinExistence type="predicted"/>
<evidence type="ECO:0000313" key="3">
    <source>
        <dbReference type="Proteomes" id="UP000576082"/>
    </source>
</evidence>
<name>A0A7X9XB62_9BACT</name>